<evidence type="ECO:0000256" key="1">
    <source>
        <dbReference type="SAM" id="MobiDB-lite"/>
    </source>
</evidence>
<protein>
    <recommendedName>
        <fullName evidence="5">DUF4369 domain-containing protein</fullName>
    </recommendedName>
</protein>
<comment type="caution">
    <text evidence="3">The sequence shown here is derived from an EMBL/GenBank/DDBJ whole genome shotgun (WGS) entry which is preliminary data.</text>
</comment>
<keyword evidence="4" id="KW-1185">Reference proteome</keyword>
<evidence type="ECO:0000313" key="4">
    <source>
        <dbReference type="Proteomes" id="UP000664795"/>
    </source>
</evidence>
<evidence type="ECO:0000256" key="2">
    <source>
        <dbReference type="SAM" id="SignalP"/>
    </source>
</evidence>
<feature type="region of interest" description="Disordered" evidence="1">
    <location>
        <begin position="213"/>
        <end position="234"/>
    </location>
</feature>
<sequence>MKNSLLILLIWSLSVSGTLAHNDTWNTGHATLPDGQRVEGQLNYNWKAEVLQVKLADGTVRAFSAGRISSFTYFDNEQDLLRKFCSIGFAGPDDTQRFVFMEECTTGKLSVYRRLRHSHELIKIARPSMFGTDREMTKDYDNFDYIVLDDNQVTDLQQFGTHLWPQMHDEFSKPLTEYMKVRQLDITSTVAKLMLINQYNYLKIKAERDVVADQEQAVPTEQAEPASAINSAQD</sequence>
<feature type="chain" id="PRO_5037783533" description="DUF4369 domain-containing protein" evidence="2">
    <location>
        <begin position="21"/>
        <end position="234"/>
    </location>
</feature>
<dbReference type="RefSeq" id="WP_207334583.1">
    <property type="nucleotide sequence ID" value="NZ_JAFMYU010000004.1"/>
</dbReference>
<evidence type="ECO:0000313" key="3">
    <source>
        <dbReference type="EMBL" id="MBO0930615.1"/>
    </source>
</evidence>
<name>A0A939G555_9BACT</name>
<dbReference type="Proteomes" id="UP000664795">
    <property type="component" value="Unassembled WGS sequence"/>
</dbReference>
<dbReference type="EMBL" id="JAFMYU010000004">
    <property type="protein sequence ID" value="MBO0930615.1"/>
    <property type="molecule type" value="Genomic_DNA"/>
</dbReference>
<accession>A0A939G555</accession>
<reference evidence="3 4" key="1">
    <citation type="submission" date="2021-03" db="EMBL/GenBank/DDBJ databases">
        <title>Fibrella sp. HMF5036 genome sequencing and assembly.</title>
        <authorList>
            <person name="Kang H."/>
            <person name="Kim H."/>
            <person name="Bae S."/>
            <person name="Joh K."/>
        </authorList>
    </citation>
    <scope>NUCLEOTIDE SEQUENCE [LARGE SCALE GENOMIC DNA]</scope>
    <source>
        <strain evidence="3 4">HMF5036</strain>
    </source>
</reference>
<evidence type="ECO:0008006" key="5">
    <source>
        <dbReference type="Google" id="ProtNLM"/>
    </source>
</evidence>
<feature type="signal peptide" evidence="2">
    <location>
        <begin position="1"/>
        <end position="20"/>
    </location>
</feature>
<keyword evidence="2" id="KW-0732">Signal</keyword>
<proteinExistence type="predicted"/>
<organism evidence="3 4">
    <name type="scientific">Fibrella aquatilis</name>
    <dbReference type="NCBI Taxonomy" id="2817059"/>
    <lineage>
        <taxon>Bacteria</taxon>
        <taxon>Pseudomonadati</taxon>
        <taxon>Bacteroidota</taxon>
        <taxon>Cytophagia</taxon>
        <taxon>Cytophagales</taxon>
        <taxon>Spirosomataceae</taxon>
        <taxon>Fibrella</taxon>
    </lineage>
</organism>
<dbReference type="AlphaFoldDB" id="A0A939G555"/>
<gene>
    <name evidence="3" type="ORF">J2I48_06395</name>
</gene>